<dbReference type="SUPFAM" id="SSF53213">
    <property type="entry name" value="LigB-like"/>
    <property type="match status" value="1"/>
</dbReference>
<dbReference type="PATRIC" id="fig|1121439.3.peg.737"/>
<dbReference type="STRING" id="1121439.dsat_2345"/>
<organism evidence="3 4">
    <name type="scientific">Alkalidesulfovibrio alkalitolerans DSM 16529</name>
    <dbReference type="NCBI Taxonomy" id="1121439"/>
    <lineage>
        <taxon>Bacteria</taxon>
        <taxon>Pseudomonadati</taxon>
        <taxon>Thermodesulfobacteriota</taxon>
        <taxon>Desulfovibrionia</taxon>
        <taxon>Desulfovibrionales</taxon>
        <taxon>Desulfovibrionaceae</taxon>
        <taxon>Alkalidesulfovibrio</taxon>
    </lineage>
</organism>
<dbReference type="eggNOG" id="COG1355">
    <property type="taxonomic scope" value="Bacteria"/>
</dbReference>
<evidence type="ECO:0000313" key="4">
    <source>
        <dbReference type="Proteomes" id="UP000014975"/>
    </source>
</evidence>
<name>S7TCM9_9BACT</name>
<accession>S7TCM9</accession>
<comment type="caution">
    <text evidence="3">The sequence shown here is derived from an EMBL/GenBank/DDBJ whole genome shotgun (WGS) entry which is preliminary data.</text>
</comment>
<dbReference type="HAMAP" id="MF_00055">
    <property type="entry name" value="MEMO1"/>
    <property type="match status" value="1"/>
</dbReference>
<dbReference type="CDD" id="cd07361">
    <property type="entry name" value="MEMO_like"/>
    <property type="match status" value="1"/>
</dbReference>
<reference evidence="3 4" key="1">
    <citation type="journal article" date="2013" name="Genome Announc.">
        <title>Draft genome sequences for three mercury-methylating, sulfate-reducing bacteria.</title>
        <authorList>
            <person name="Brown S.D."/>
            <person name="Hurt R.A.Jr."/>
            <person name="Gilmour C.C."/>
            <person name="Elias D.A."/>
        </authorList>
    </citation>
    <scope>NUCLEOTIDE SEQUENCE [LARGE SCALE GENOMIC DNA]</scope>
    <source>
        <strain evidence="3 4">DSM 16529</strain>
    </source>
</reference>
<dbReference type="PANTHER" id="PTHR11060">
    <property type="entry name" value="PROTEIN MEMO1"/>
    <property type="match status" value="1"/>
</dbReference>
<dbReference type="EMBL" id="ATHI01000005">
    <property type="protein sequence ID" value="EPR34982.1"/>
    <property type="molecule type" value="Genomic_DNA"/>
</dbReference>
<dbReference type="Pfam" id="PF01875">
    <property type="entry name" value="Memo"/>
    <property type="match status" value="1"/>
</dbReference>
<dbReference type="RefSeq" id="WP_020886231.1">
    <property type="nucleotide sequence ID" value="NZ_ATHI01000005.1"/>
</dbReference>
<protein>
    <recommendedName>
        <fullName evidence="2">MEMO1 family protein dsat_2345</fullName>
    </recommendedName>
</protein>
<dbReference type="OrthoDB" id="9785549at2"/>
<evidence type="ECO:0000256" key="2">
    <source>
        <dbReference type="HAMAP-Rule" id="MF_00055"/>
    </source>
</evidence>
<dbReference type="Proteomes" id="UP000014975">
    <property type="component" value="Unassembled WGS sequence"/>
</dbReference>
<dbReference type="NCBIfam" id="TIGR04336">
    <property type="entry name" value="AmmeMemoSam_B"/>
    <property type="match status" value="1"/>
</dbReference>
<dbReference type="Gene3D" id="3.40.830.10">
    <property type="entry name" value="LigB-like"/>
    <property type="match status" value="1"/>
</dbReference>
<proteinExistence type="inferred from homology"/>
<evidence type="ECO:0000313" key="3">
    <source>
        <dbReference type="EMBL" id="EPR34982.1"/>
    </source>
</evidence>
<dbReference type="InterPro" id="IPR002737">
    <property type="entry name" value="MEMO1_fam"/>
</dbReference>
<keyword evidence="4" id="KW-1185">Reference proteome</keyword>
<sequence length="269" mass="27816">MDRTPIVAGQFYPGQSNDLERMIVACATGAGEADMAPALLTMVPHAGYVYSGQVCGRTLAQANLPDLLVLLGPSHTGRGAPLAVWPDGVWELPGGGLPVDTPLAAHLAQMVPGFSADTAAHLGEHSLEVVLPFLRHFNNATRIVPVAVAARDKDALIQAGKGLAKTLAAWPERAAIVVSSDMSHYLPEDKAKERDALALENVLAIDPVGLYDTVIGHGISMCGVLPMTLGLAAVEELGATSARIAAYATSGDATGDHTSVVGYAGVIIT</sequence>
<gene>
    <name evidence="3" type="ORF">dsat_2345</name>
</gene>
<evidence type="ECO:0000256" key="1">
    <source>
        <dbReference type="ARBA" id="ARBA00006315"/>
    </source>
</evidence>
<dbReference type="PANTHER" id="PTHR11060:SF0">
    <property type="entry name" value="PROTEIN MEMO1"/>
    <property type="match status" value="1"/>
</dbReference>
<dbReference type="AlphaFoldDB" id="S7TCM9"/>
<comment type="similarity">
    <text evidence="1 2">Belongs to the MEMO1 family.</text>
</comment>